<feature type="binding site" evidence="10">
    <location>
        <begin position="81"/>
        <end position="83"/>
    </location>
    <ligand>
        <name>L-cysteinyl-5'-AMP</name>
        <dbReference type="ChEBI" id="CHEBI:144924"/>
    </ligand>
</feature>
<dbReference type="Pfam" id="PF01406">
    <property type="entry name" value="tRNA-synt_1e"/>
    <property type="match status" value="1"/>
</dbReference>
<evidence type="ECO:0000259" key="11">
    <source>
        <dbReference type="Pfam" id="PF01406"/>
    </source>
</evidence>
<name>A0A7K3LYC5_9ACTN</name>
<comment type="catalytic activity">
    <reaction evidence="9 10">
        <text>1D-myo-inositol 2-amino-2-deoxy-alpha-D-glucopyranoside + L-cysteine + ATP = 1D-myo-inositol 2-(L-cysteinylamino)-2-deoxy-alpha-D-glucopyranoside + AMP + diphosphate + H(+)</text>
        <dbReference type="Rhea" id="RHEA:26176"/>
        <dbReference type="ChEBI" id="CHEBI:15378"/>
        <dbReference type="ChEBI" id="CHEBI:30616"/>
        <dbReference type="ChEBI" id="CHEBI:33019"/>
        <dbReference type="ChEBI" id="CHEBI:35235"/>
        <dbReference type="ChEBI" id="CHEBI:58886"/>
        <dbReference type="ChEBI" id="CHEBI:58887"/>
        <dbReference type="ChEBI" id="CHEBI:456215"/>
        <dbReference type="EC" id="6.3.1.13"/>
    </reaction>
</comment>
<dbReference type="InterPro" id="IPR032678">
    <property type="entry name" value="tRNA-synt_1_cat_dom"/>
</dbReference>
<dbReference type="InterPro" id="IPR014729">
    <property type="entry name" value="Rossmann-like_a/b/a_fold"/>
</dbReference>
<sequence length="416" mass="45718">MRAWAAPDRRPLPGKGFPVHLFDTASGSMRTAAPASQASLYVCGITPYDATHIGHAATYVAFDVLNRVWQDAGHDVRYVQNVTDIDDPLIERATSTGQHWAELAAEQTDLFRSDMAWLRVLPPNHYVSAVDSIPQIIELIARLKDKAAVYEVEGDLYFSVRSDPRFGEICNLDDATMRTLFAERGGDPDRPGKKDPLDCLVWRLERPGEPSWPSPYGAGRPGWHIECTAIALHHLDQGGGFDVQGGGSDLVFPHHEMCASEAHVATGRWPFAHTYVHAGMVGYQGEKMSKSLGNLVFAAALRRSDQDPGAVRLALYTQHYRSDWEWTEEMLDDASLRLRRWREAASASAGPPAEPVIEEVRRRLADDLDTVGAVHAIDTWAAETLEVRGGSTSAAADPSAPPLIRATTDTLLGIHL</sequence>
<reference evidence="12 13" key="1">
    <citation type="submission" date="2019-11" db="EMBL/GenBank/DDBJ databases">
        <authorList>
            <person name="Li X.-J."/>
            <person name="Feng X.-M."/>
        </authorList>
    </citation>
    <scope>NUCLEOTIDE SEQUENCE [LARGE SCALE GENOMIC DNA]</scope>
    <source>
        <strain evidence="12 13">XMNu-373</strain>
    </source>
</reference>
<accession>A0A7K3LYC5</accession>
<comment type="subunit">
    <text evidence="3 10">Monomer.</text>
</comment>
<dbReference type="NCBIfam" id="TIGR03447">
    <property type="entry name" value="mycothiol_MshC"/>
    <property type="match status" value="1"/>
</dbReference>
<gene>
    <name evidence="10" type="primary">mshC</name>
    <name evidence="12" type="ORF">F7O44_02775</name>
</gene>
<dbReference type="GO" id="GO:0010125">
    <property type="term" value="P:mycothiol biosynthetic process"/>
    <property type="evidence" value="ECO:0007669"/>
    <property type="project" value="UniProtKB-UniRule"/>
</dbReference>
<comment type="function">
    <text evidence="1 10">Catalyzes the ATP-dependent condensation of GlcN-Ins and L-cysteine to form L-Cys-GlcN-Ins.</text>
</comment>
<feature type="binding site" evidence="10">
    <location>
        <position position="281"/>
    </location>
    <ligand>
        <name>L-cysteinyl-5'-AMP</name>
        <dbReference type="ChEBI" id="CHEBI:144924"/>
    </ligand>
</feature>
<comment type="caution">
    <text evidence="12">The sequence shown here is derived from an EMBL/GenBank/DDBJ whole genome shotgun (WGS) entry which is preliminary data.</text>
</comment>
<comment type="cofactor">
    <cofactor evidence="10">
        <name>Zn(2+)</name>
        <dbReference type="ChEBI" id="CHEBI:29105"/>
    </cofactor>
    <text evidence="10">Binds 1 zinc ion per subunit.</text>
</comment>
<evidence type="ECO:0000256" key="8">
    <source>
        <dbReference type="ARBA" id="ARBA00022840"/>
    </source>
</evidence>
<dbReference type="RefSeq" id="WP_162448638.1">
    <property type="nucleotide sequence ID" value="NZ_WLZY01000001.1"/>
</dbReference>
<evidence type="ECO:0000256" key="6">
    <source>
        <dbReference type="ARBA" id="ARBA00022741"/>
    </source>
</evidence>
<dbReference type="InterPro" id="IPR017812">
    <property type="entry name" value="Mycothiol_ligase_MshC"/>
</dbReference>
<keyword evidence="8 10" id="KW-0067">ATP-binding</keyword>
<dbReference type="Proteomes" id="UP000460435">
    <property type="component" value="Unassembled WGS sequence"/>
</dbReference>
<dbReference type="PANTHER" id="PTHR10890">
    <property type="entry name" value="CYSTEINYL-TRNA SYNTHETASE"/>
    <property type="match status" value="1"/>
</dbReference>
<keyword evidence="7 10" id="KW-0862">Zinc</keyword>
<feature type="binding site" evidence="10">
    <location>
        <position position="223"/>
    </location>
    <ligand>
        <name>L-cysteinyl-5'-AMP</name>
        <dbReference type="ChEBI" id="CHEBI:144924"/>
    </ligand>
</feature>
<keyword evidence="5 10" id="KW-0479">Metal-binding</keyword>
<evidence type="ECO:0000256" key="3">
    <source>
        <dbReference type="ARBA" id="ARBA00011245"/>
    </source>
</evidence>
<evidence type="ECO:0000256" key="2">
    <source>
        <dbReference type="ARBA" id="ARBA00007723"/>
    </source>
</evidence>
<protein>
    <recommendedName>
        <fullName evidence="10">L-cysteine:1D-myo-inositol 2-amino-2-deoxy-alpha-D-glucopyranoside ligase</fullName>
        <shortName evidence="10">L-Cys:GlcN-Ins ligase</shortName>
        <ecNumber evidence="10">6.3.1.13</ecNumber>
    </recommendedName>
    <alternativeName>
        <fullName evidence="10">Mycothiol ligase</fullName>
        <shortName evidence="10">MSH ligase</shortName>
    </alternativeName>
</protein>
<dbReference type="Gene3D" id="3.40.50.620">
    <property type="entry name" value="HUPs"/>
    <property type="match status" value="1"/>
</dbReference>
<evidence type="ECO:0000313" key="13">
    <source>
        <dbReference type="Proteomes" id="UP000460435"/>
    </source>
</evidence>
<evidence type="ECO:0000256" key="10">
    <source>
        <dbReference type="HAMAP-Rule" id="MF_01697"/>
    </source>
</evidence>
<dbReference type="HAMAP" id="MF_01697">
    <property type="entry name" value="MshC"/>
    <property type="match status" value="1"/>
</dbReference>
<dbReference type="EMBL" id="WLZY01000001">
    <property type="protein sequence ID" value="NDL55990.1"/>
    <property type="molecule type" value="Genomic_DNA"/>
</dbReference>
<dbReference type="SUPFAM" id="SSF52374">
    <property type="entry name" value="Nucleotidylyl transferase"/>
    <property type="match status" value="1"/>
</dbReference>
<feature type="binding site" evidence="10">
    <location>
        <position position="227"/>
    </location>
    <ligand>
        <name>Zn(2+)</name>
        <dbReference type="ChEBI" id="CHEBI:29105"/>
    </ligand>
</feature>
<comment type="similarity">
    <text evidence="2 10">Belongs to the class-I aminoacyl-tRNA synthetase family. MshC subfamily.</text>
</comment>
<evidence type="ECO:0000313" key="12">
    <source>
        <dbReference type="EMBL" id="NDL55990.1"/>
    </source>
</evidence>
<evidence type="ECO:0000256" key="9">
    <source>
        <dbReference type="ARBA" id="ARBA00048350"/>
    </source>
</evidence>
<dbReference type="PANTHER" id="PTHR10890:SF3">
    <property type="entry name" value="CYSTEINE--TRNA LIGASE, CYTOPLASMIC"/>
    <property type="match status" value="1"/>
</dbReference>
<keyword evidence="13" id="KW-1185">Reference proteome</keyword>
<organism evidence="12 13">
    <name type="scientific">Phytoactinopolyspora mesophila</name>
    <dbReference type="NCBI Taxonomy" id="2650750"/>
    <lineage>
        <taxon>Bacteria</taxon>
        <taxon>Bacillati</taxon>
        <taxon>Actinomycetota</taxon>
        <taxon>Actinomycetes</taxon>
        <taxon>Jiangellales</taxon>
        <taxon>Jiangellaceae</taxon>
        <taxon>Phytoactinopolyspora</taxon>
    </lineage>
</organism>
<evidence type="ECO:0000256" key="4">
    <source>
        <dbReference type="ARBA" id="ARBA00022598"/>
    </source>
</evidence>
<dbReference type="FunFam" id="3.40.50.620:FF:000134">
    <property type="entry name" value="L-cysteine:1D-myo-inositol 2-amino-2-deoxy-alpha-D-glucopyranoside ligase"/>
    <property type="match status" value="1"/>
</dbReference>
<dbReference type="GO" id="GO:0005524">
    <property type="term" value="F:ATP binding"/>
    <property type="evidence" value="ECO:0007669"/>
    <property type="project" value="UniProtKB-KW"/>
</dbReference>
<dbReference type="GO" id="GO:0008270">
    <property type="term" value="F:zinc ion binding"/>
    <property type="evidence" value="ECO:0007669"/>
    <property type="project" value="UniProtKB-UniRule"/>
</dbReference>
<feature type="domain" description="tRNA synthetases class I catalytic" evidence="11">
    <location>
        <begin position="36"/>
        <end position="334"/>
    </location>
</feature>
<feature type="binding site" evidence="10">
    <location>
        <position position="58"/>
    </location>
    <ligand>
        <name>L-cysteinyl-5'-AMP</name>
        <dbReference type="ChEBI" id="CHEBI:144924"/>
    </ligand>
</feature>
<dbReference type="Gene3D" id="1.20.120.640">
    <property type="entry name" value="Anticodon-binding domain of a subclass of class I aminoacyl-tRNA synthetases"/>
    <property type="match status" value="1"/>
</dbReference>
<dbReference type="GO" id="GO:0005829">
    <property type="term" value="C:cytosol"/>
    <property type="evidence" value="ECO:0007669"/>
    <property type="project" value="TreeGrafter"/>
</dbReference>
<feature type="binding site" evidence="10">
    <location>
        <position position="43"/>
    </location>
    <ligand>
        <name>Zn(2+)</name>
        <dbReference type="ChEBI" id="CHEBI:29105"/>
    </ligand>
</feature>
<feature type="binding site" evidence="10">
    <location>
        <begin position="247"/>
        <end position="249"/>
    </location>
    <ligand>
        <name>L-cysteinyl-5'-AMP</name>
        <dbReference type="ChEBI" id="CHEBI:144924"/>
    </ligand>
</feature>
<dbReference type="GO" id="GO:0006423">
    <property type="term" value="P:cysteinyl-tRNA aminoacylation"/>
    <property type="evidence" value="ECO:0007669"/>
    <property type="project" value="TreeGrafter"/>
</dbReference>
<dbReference type="GO" id="GO:0035446">
    <property type="term" value="F:cysteine-glucosaminylinositol ligase activity"/>
    <property type="evidence" value="ECO:0007669"/>
    <property type="project" value="UniProtKB-UniRule"/>
</dbReference>
<evidence type="ECO:0000256" key="1">
    <source>
        <dbReference type="ARBA" id="ARBA00003679"/>
    </source>
</evidence>
<keyword evidence="4 10" id="KW-0436">Ligase</keyword>
<dbReference type="InterPro" id="IPR024909">
    <property type="entry name" value="Cys-tRNA/MSH_ligase"/>
</dbReference>
<dbReference type="PRINTS" id="PR00983">
    <property type="entry name" value="TRNASYNTHCYS"/>
</dbReference>
<feature type="short sequence motif" description="'ERGGDP' region" evidence="10">
    <location>
        <begin position="183"/>
        <end position="188"/>
    </location>
</feature>
<feature type="binding site" evidence="10">
    <location>
        <begin position="43"/>
        <end position="46"/>
    </location>
    <ligand>
        <name>L-cysteinyl-5'-AMP</name>
        <dbReference type="ChEBI" id="CHEBI:144924"/>
    </ligand>
</feature>
<keyword evidence="6 10" id="KW-0547">Nucleotide-binding</keyword>
<proteinExistence type="inferred from homology"/>
<feature type="short sequence motif" description="'HIGH' region" evidence="10">
    <location>
        <begin position="45"/>
        <end position="55"/>
    </location>
</feature>
<feature type="binding site" evidence="10">
    <location>
        <position position="254"/>
    </location>
    <ligand>
        <name>Zn(2+)</name>
        <dbReference type="ChEBI" id="CHEBI:29105"/>
    </ligand>
</feature>
<dbReference type="GO" id="GO:0004817">
    <property type="term" value="F:cysteine-tRNA ligase activity"/>
    <property type="evidence" value="ECO:0007669"/>
    <property type="project" value="TreeGrafter"/>
</dbReference>
<feature type="short sequence motif" description="'KMSKS' region" evidence="10">
    <location>
        <begin position="287"/>
        <end position="291"/>
    </location>
</feature>
<dbReference type="AlphaFoldDB" id="A0A7K3LYC5"/>
<evidence type="ECO:0000256" key="5">
    <source>
        <dbReference type="ARBA" id="ARBA00022723"/>
    </source>
</evidence>
<evidence type="ECO:0000256" key="7">
    <source>
        <dbReference type="ARBA" id="ARBA00022833"/>
    </source>
</evidence>
<dbReference type="EC" id="6.3.1.13" evidence="10"/>